<comment type="caution">
    <text evidence="1">The sequence shown here is derived from an EMBL/GenBank/DDBJ whole genome shotgun (WGS) entry which is preliminary data.</text>
</comment>
<name>A0A9J6A495_SOLCO</name>
<dbReference type="EMBL" id="JACXVP010000003">
    <property type="protein sequence ID" value="KAG5619454.1"/>
    <property type="molecule type" value="Genomic_DNA"/>
</dbReference>
<evidence type="ECO:0000313" key="1">
    <source>
        <dbReference type="EMBL" id="KAG5619454.1"/>
    </source>
</evidence>
<accession>A0A9J6A495</accession>
<protein>
    <submittedName>
        <fullName evidence="1">Uncharacterized protein</fullName>
    </submittedName>
</protein>
<dbReference type="PANTHER" id="PTHR46238:SF8">
    <property type="entry name" value="ENDONUCLEASE_EXONUCLEASE_PHOSPHATASE DOMAIN-CONTAINING PROTEIN"/>
    <property type="match status" value="1"/>
</dbReference>
<dbReference type="Proteomes" id="UP000824120">
    <property type="component" value="Chromosome 3"/>
</dbReference>
<dbReference type="PANTHER" id="PTHR46238">
    <property type="entry name" value="REVERSE TRANSCRIPTASE DOMAIN-CONTAINING PROTEIN"/>
    <property type="match status" value="1"/>
</dbReference>
<reference evidence="1 2" key="1">
    <citation type="submission" date="2020-09" db="EMBL/GenBank/DDBJ databases">
        <title>De no assembly of potato wild relative species, Solanum commersonii.</title>
        <authorList>
            <person name="Cho K."/>
        </authorList>
    </citation>
    <scope>NUCLEOTIDE SEQUENCE [LARGE SCALE GENOMIC DNA]</scope>
    <source>
        <strain evidence="1">LZ3.2</strain>
        <tissue evidence="1">Leaf</tissue>
    </source>
</reference>
<sequence>MDGCVCGYARRDMIKNEAIQDKEGVTSVEDKMRKASLRWFGYCDEKMHACLVRRCKRLVVDEFRRARDRPKKY</sequence>
<dbReference type="AlphaFoldDB" id="A0A9J6A495"/>
<keyword evidence="2" id="KW-1185">Reference proteome</keyword>
<gene>
    <name evidence="1" type="ORF">H5410_019278</name>
</gene>
<organism evidence="1 2">
    <name type="scientific">Solanum commersonii</name>
    <name type="common">Commerson's wild potato</name>
    <name type="synonym">Commerson's nightshade</name>
    <dbReference type="NCBI Taxonomy" id="4109"/>
    <lineage>
        <taxon>Eukaryota</taxon>
        <taxon>Viridiplantae</taxon>
        <taxon>Streptophyta</taxon>
        <taxon>Embryophyta</taxon>
        <taxon>Tracheophyta</taxon>
        <taxon>Spermatophyta</taxon>
        <taxon>Magnoliopsida</taxon>
        <taxon>eudicotyledons</taxon>
        <taxon>Gunneridae</taxon>
        <taxon>Pentapetalae</taxon>
        <taxon>asterids</taxon>
        <taxon>lamiids</taxon>
        <taxon>Solanales</taxon>
        <taxon>Solanaceae</taxon>
        <taxon>Solanoideae</taxon>
        <taxon>Solaneae</taxon>
        <taxon>Solanum</taxon>
    </lineage>
</organism>
<evidence type="ECO:0000313" key="2">
    <source>
        <dbReference type="Proteomes" id="UP000824120"/>
    </source>
</evidence>
<proteinExistence type="predicted"/>